<comment type="caution">
    <text evidence="2">The sequence shown here is derived from an EMBL/GenBank/DDBJ whole genome shotgun (WGS) entry which is preliminary data.</text>
</comment>
<dbReference type="AlphaFoldDB" id="A0A433Q508"/>
<keyword evidence="3" id="KW-1185">Reference proteome</keyword>
<keyword evidence="1" id="KW-0732">Signal</keyword>
<protein>
    <submittedName>
        <fullName evidence="2">Uncharacterized protein</fullName>
    </submittedName>
</protein>
<feature type="signal peptide" evidence="1">
    <location>
        <begin position="1"/>
        <end position="28"/>
    </location>
</feature>
<evidence type="ECO:0000256" key="1">
    <source>
        <dbReference type="SAM" id="SignalP"/>
    </source>
</evidence>
<reference evidence="2 3" key="1">
    <citation type="journal article" date="2018" name="New Phytol.">
        <title>Phylogenomics of Endogonaceae and evolution of mycorrhizas within Mucoromycota.</title>
        <authorList>
            <person name="Chang Y."/>
            <person name="Desiro A."/>
            <person name="Na H."/>
            <person name="Sandor L."/>
            <person name="Lipzen A."/>
            <person name="Clum A."/>
            <person name="Barry K."/>
            <person name="Grigoriev I.V."/>
            <person name="Martin F.M."/>
            <person name="Stajich J.E."/>
            <person name="Smith M.E."/>
            <person name="Bonito G."/>
            <person name="Spatafora J.W."/>
        </authorList>
    </citation>
    <scope>NUCLEOTIDE SEQUENCE [LARGE SCALE GENOMIC DNA]</scope>
    <source>
        <strain evidence="2 3">AD002</strain>
    </source>
</reference>
<proteinExistence type="predicted"/>
<evidence type="ECO:0000313" key="2">
    <source>
        <dbReference type="EMBL" id="RUS24861.1"/>
    </source>
</evidence>
<feature type="chain" id="PRO_5019044084" evidence="1">
    <location>
        <begin position="29"/>
        <end position="114"/>
    </location>
</feature>
<dbReference type="Proteomes" id="UP000274822">
    <property type="component" value="Unassembled WGS sequence"/>
</dbReference>
<organism evidence="2 3">
    <name type="scientific">Jimgerdemannia flammicorona</name>
    <dbReference type="NCBI Taxonomy" id="994334"/>
    <lineage>
        <taxon>Eukaryota</taxon>
        <taxon>Fungi</taxon>
        <taxon>Fungi incertae sedis</taxon>
        <taxon>Mucoromycota</taxon>
        <taxon>Mucoromycotina</taxon>
        <taxon>Endogonomycetes</taxon>
        <taxon>Endogonales</taxon>
        <taxon>Endogonaceae</taxon>
        <taxon>Jimgerdemannia</taxon>
    </lineage>
</organism>
<dbReference type="EMBL" id="RBNJ01014713">
    <property type="protein sequence ID" value="RUS24861.1"/>
    <property type="molecule type" value="Genomic_DNA"/>
</dbReference>
<name>A0A433Q508_9FUNG</name>
<accession>A0A433Q508</accession>
<evidence type="ECO:0000313" key="3">
    <source>
        <dbReference type="Proteomes" id="UP000274822"/>
    </source>
</evidence>
<gene>
    <name evidence="2" type="ORF">BC938DRAFT_472982</name>
</gene>
<sequence length="114" mass="12347">MKCTPRSAGRWGVDIITACLSGLPGVTASQQQPVIPVKFKTGLRPPPRLSTPSQTHTLHKPHLSNTLSLCSVSTNTTHYNMAARQPASQTPGKTYQFKLVLLGTPSCPFLYSDK</sequence>